<dbReference type="EMBL" id="BMKM01000003">
    <property type="protein sequence ID" value="GGE18509.1"/>
    <property type="molecule type" value="Genomic_DNA"/>
</dbReference>
<accession>A0A8H9KVI8</accession>
<name>A0A8H9KVI8_9SPHI</name>
<organism evidence="1 2">
    <name type="scientific">Sphingobacterium cellulitidis</name>
    <dbReference type="NCBI Taxonomy" id="1768011"/>
    <lineage>
        <taxon>Bacteria</taxon>
        <taxon>Pseudomonadati</taxon>
        <taxon>Bacteroidota</taxon>
        <taxon>Sphingobacteriia</taxon>
        <taxon>Sphingobacteriales</taxon>
        <taxon>Sphingobacteriaceae</taxon>
        <taxon>Sphingobacterium</taxon>
    </lineage>
</organism>
<reference evidence="1" key="2">
    <citation type="submission" date="2020-09" db="EMBL/GenBank/DDBJ databases">
        <authorList>
            <person name="Sun Q."/>
            <person name="Zhou Y."/>
        </authorList>
    </citation>
    <scope>NUCLEOTIDE SEQUENCE</scope>
    <source>
        <strain evidence="1">CGMCC 1.15966</strain>
    </source>
</reference>
<reference evidence="1" key="1">
    <citation type="journal article" date="2014" name="Int. J. Syst. Evol. Microbiol.">
        <title>Complete genome sequence of Corynebacterium casei LMG S-19264T (=DSM 44701T), isolated from a smear-ripened cheese.</title>
        <authorList>
            <consortium name="US DOE Joint Genome Institute (JGI-PGF)"/>
            <person name="Walter F."/>
            <person name="Albersmeier A."/>
            <person name="Kalinowski J."/>
            <person name="Ruckert C."/>
        </authorList>
    </citation>
    <scope>NUCLEOTIDE SEQUENCE</scope>
    <source>
        <strain evidence="1">CGMCC 1.15966</strain>
    </source>
</reference>
<protein>
    <submittedName>
        <fullName evidence="1">Uncharacterized protein</fullName>
    </submittedName>
</protein>
<dbReference type="AlphaFoldDB" id="A0A8H9KVI8"/>
<evidence type="ECO:0000313" key="1">
    <source>
        <dbReference type="EMBL" id="GGE18509.1"/>
    </source>
</evidence>
<proteinExistence type="predicted"/>
<evidence type="ECO:0000313" key="2">
    <source>
        <dbReference type="Proteomes" id="UP000614460"/>
    </source>
</evidence>
<dbReference type="Proteomes" id="UP000614460">
    <property type="component" value="Unassembled WGS sequence"/>
</dbReference>
<sequence>MEKEDNPTAVPAELPSIAVAGAIQVESKKIPDYKEPNEKCPIGSIVSTKAHPFRQSSVDVFIASYNHFTPPLMIVAEKKYGTKYNMNSGEQEDNDSYKCFYYSTLSGTIEENWFKKKELNVISEGKPSFFEESKNISLEKLKAKFFGRMAILSTVDLELGKQKTWLDSDSEKEKSKVNNLLDFLPPLGTIIDFKLSDDYQKYNEKEGKISHRKSKIMVKLRWLNNITAKYSEDYFPMVALKLIDKETLDLKNYNPKLYYLLEEKLQLEGNGRGSILRVPVRFQRVVWNHYYYMYFFTNLFNLNTIESDSIKHTEPLDLSTVLDVSSYSWDALVYFSMERNVDVKDKWYEIEYSDKNERYTKRIIKVIELTEELQEDKTTKRILQANCLLRNGKIRHFRVSRIKSYRELNGDFVKSFEG</sequence>
<comment type="caution">
    <text evidence="1">The sequence shown here is derived from an EMBL/GenBank/DDBJ whole genome shotgun (WGS) entry which is preliminary data.</text>
</comment>
<dbReference type="RefSeq" id="WP_182498430.1">
    <property type="nucleotide sequence ID" value="NZ_BMKM01000003.1"/>
</dbReference>
<gene>
    <name evidence="1" type="ORF">GCM10011516_15190</name>
</gene>
<keyword evidence="2" id="KW-1185">Reference proteome</keyword>